<keyword evidence="4" id="KW-1185">Reference proteome</keyword>
<dbReference type="InParanoid" id="T1ID38"/>
<dbReference type="RefSeq" id="XP_073980931.1">
    <property type="nucleotide sequence ID" value="XM_074124830.1"/>
</dbReference>
<dbReference type="AlphaFoldDB" id="T1ID38"/>
<dbReference type="VEuPathDB" id="VectorBase:RPRC014208"/>
<dbReference type="EMBL" id="ACPB03021321">
    <property type="status" value="NOT_ANNOTATED_CDS"/>
    <property type="molecule type" value="Genomic_DNA"/>
</dbReference>
<evidence type="ECO:0000256" key="1">
    <source>
        <dbReference type="SAM" id="MobiDB-lite"/>
    </source>
</evidence>
<organism evidence="3 4">
    <name type="scientific">Rhodnius prolixus</name>
    <name type="common">Triatomid bug</name>
    <dbReference type="NCBI Taxonomy" id="13249"/>
    <lineage>
        <taxon>Eukaryota</taxon>
        <taxon>Metazoa</taxon>
        <taxon>Ecdysozoa</taxon>
        <taxon>Arthropoda</taxon>
        <taxon>Hexapoda</taxon>
        <taxon>Insecta</taxon>
        <taxon>Pterygota</taxon>
        <taxon>Neoptera</taxon>
        <taxon>Paraneoptera</taxon>
        <taxon>Hemiptera</taxon>
        <taxon>Heteroptera</taxon>
        <taxon>Panheteroptera</taxon>
        <taxon>Cimicomorpha</taxon>
        <taxon>Reduviidae</taxon>
        <taxon>Triatominae</taxon>
        <taxon>Rhodnius</taxon>
    </lineage>
</organism>
<name>T1ID38_RHOPR</name>
<dbReference type="GeneID" id="141452552"/>
<reference evidence="3" key="1">
    <citation type="submission" date="2015-05" db="UniProtKB">
        <authorList>
            <consortium name="EnsemblMetazoa"/>
        </authorList>
    </citation>
    <scope>IDENTIFICATION</scope>
</reference>
<keyword evidence="2" id="KW-0732">Signal</keyword>
<accession>T1ID38</accession>
<dbReference type="HOGENOM" id="CLU_626006_0_0_1"/>
<feature type="chain" id="PRO_5043814285" evidence="2">
    <location>
        <begin position="20"/>
        <end position="438"/>
    </location>
</feature>
<protein>
    <submittedName>
        <fullName evidence="3">Uncharacterized protein</fullName>
    </submittedName>
</protein>
<dbReference type="OMA" id="PCIASAD"/>
<feature type="compositionally biased region" description="Polar residues" evidence="1">
    <location>
        <begin position="386"/>
        <end position="398"/>
    </location>
</feature>
<feature type="compositionally biased region" description="Polar residues" evidence="1">
    <location>
        <begin position="152"/>
        <end position="176"/>
    </location>
</feature>
<feature type="compositionally biased region" description="Polar residues" evidence="1">
    <location>
        <begin position="198"/>
        <end position="262"/>
    </location>
</feature>
<evidence type="ECO:0000313" key="4">
    <source>
        <dbReference type="Proteomes" id="UP000015103"/>
    </source>
</evidence>
<feature type="compositionally biased region" description="Polar residues" evidence="1">
    <location>
        <begin position="406"/>
        <end position="420"/>
    </location>
</feature>
<feature type="region of interest" description="Disordered" evidence="1">
    <location>
        <begin position="145"/>
        <end position="426"/>
    </location>
</feature>
<dbReference type="eggNOG" id="ENOG502QUX8">
    <property type="taxonomic scope" value="Eukaryota"/>
</dbReference>
<proteinExistence type="predicted"/>
<sequence length="438" mass="50582">MMVSKYVVLIFIQLLHIFAEEKCVSNCENLELKENNPCIASADEYPLKRCYENCQVYSEFNNTSSNNIEEEKCLEKCMKLALTEPTSDRKKCRYPPRTCTEDDDEYVKKRCEEYSIFNESTNTNLSNVKAKSLGSKDVIISKSDRYKRETGANDNYSTNPNQPVNSNDLAQSTVCGPNNNQNPQTPFPQNNYYPTQRPGPNQQQYPQTPFPQNNYYPTQRPGPNQQQYPQTPFPQNNYYPTQSPGPNQQQYPQTPFPQNNYYPTERPGPNQQQYPQTPFPQNNYYPTQRPGPNQQQYPQTPFPQNNYYPTQRPGPNQQQYPQTPFPQNNYDPSQGSNCAANNNQYPTSYPTNDNLPNAMNNYPFDPRDALEGNQNRNYPPGAAENAINNQQYPQSNYPIQDPRPSPDNNQYPTSYPTNDNLPFDPRDALEGKFNVYYV</sequence>
<dbReference type="EnsemblMetazoa" id="RPRC014208-RA">
    <property type="protein sequence ID" value="RPRC014208-PA"/>
    <property type="gene ID" value="RPRC014208"/>
</dbReference>
<evidence type="ECO:0000313" key="3">
    <source>
        <dbReference type="EnsemblMetazoa" id="RPRC014208-PA"/>
    </source>
</evidence>
<dbReference type="STRING" id="13249.T1ID38"/>
<feature type="signal peptide" evidence="2">
    <location>
        <begin position="1"/>
        <end position="19"/>
    </location>
</feature>
<dbReference type="Proteomes" id="UP000015103">
    <property type="component" value="Unassembled WGS sequence"/>
</dbReference>
<feature type="compositionally biased region" description="Polar residues" evidence="1">
    <location>
        <begin position="269"/>
        <end position="360"/>
    </location>
</feature>
<feature type="compositionally biased region" description="Low complexity" evidence="1">
    <location>
        <begin position="177"/>
        <end position="194"/>
    </location>
</feature>
<evidence type="ECO:0000256" key="2">
    <source>
        <dbReference type="SAM" id="SignalP"/>
    </source>
</evidence>